<dbReference type="STRING" id="984486.A0A1E3QZX5"/>
<keyword evidence="4" id="KW-0472">Membrane</keyword>
<keyword evidence="4" id="KW-0812">Transmembrane</keyword>
<proteinExistence type="inferred from homology"/>
<evidence type="ECO:0000256" key="3">
    <source>
        <dbReference type="HAMAP-Rule" id="MF_03054"/>
    </source>
</evidence>
<dbReference type="GO" id="GO:0002143">
    <property type="term" value="P:tRNA wobble position uridine thiolation"/>
    <property type="evidence" value="ECO:0007669"/>
    <property type="project" value="TreeGrafter"/>
</dbReference>
<protein>
    <recommendedName>
        <fullName evidence="3">Cytoplasmic tRNA 2-thiolation protein 2</fullName>
    </recommendedName>
</protein>
<dbReference type="AlphaFoldDB" id="A0A1E3QZX5"/>
<name>A0A1E3QZX5_9ASCO</name>
<comment type="subcellular location">
    <subcellularLocation>
        <location evidence="3">Cytoplasm</location>
    </subcellularLocation>
</comment>
<dbReference type="RefSeq" id="XP_018987965.1">
    <property type="nucleotide sequence ID" value="XM_019130254.1"/>
</dbReference>
<reference evidence="6" key="1">
    <citation type="submission" date="2016-05" db="EMBL/GenBank/DDBJ databases">
        <title>Comparative genomics of biotechnologically important yeasts.</title>
        <authorList>
            <consortium name="DOE Joint Genome Institute"/>
            <person name="Riley R."/>
            <person name="Haridas S."/>
            <person name="Wolfe K.H."/>
            <person name="Lopes M.R."/>
            <person name="Hittinger C.T."/>
            <person name="Goker M."/>
            <person name="Salamov A."/>
            <person name="Wisecaver J."/>
            <person name="Long T.M."/>
            <person name="Aerts A.L."/>
            <person name="Barry K."/>
            <person name="Choi C."/>
            <person name="Clum A."/>
            <person name="Coughlan A.Y."/>
            <person name="Deshpande S."/>
            <person name="Douglass A.P."/>
            <person name="Hanson S.J."/>
            <person name="Klenk H.-P."/>
            <person name="Labutti K."/>
            <person name="Lapidus A."/>
            <person name="Lindquist E."/>
            <person name="Lipzen A."/>
            <person name="Meier-Kolthoff J.P."/>
            <person name="Ohm R.A."/>
            <person name="Otillar R.P."/>
            <person name="Pangilinan J."/>
            <person name="Peng Y."/>
            <person name="Rokas A."/>
            <person name="Rosa C.A."/>
            <person name="Scheuner C."/>
            <person name="Sibirny A.A."/>
            <person name="Slot J.C."/>
            <person name="Stielow J.B."/>
            <person name="Sun H."/>
            <person name="Kurtzman C.P."/>
            <person name="Blackwell M."/>
            <person name="Grigoriev I.V."/>
            <person name="Jeffries T.W."/>
        </authorList>
    </citation>
    <scope>NUCLEOTIDE SEQUENCE [LARGE SCALE GENOMIC DNA]</scope>
    <source>
        <strain evidence="6">NRRL Y-12698</strain>
    </source>
</reference>
<keyword evidence="2 3" id="KW-0819">tRNA processing</keyword>
<dbReference type="InterPro" id="IPR014729">
    <property type="entry name" value="Rossmann-like_a/b/a_fold"/>
</dbReference>
<dbReference type="InterPro" id="IPR019407">
    <property type="entry name" value="CTU2"/>
</dbReference>
<dbReference type="Gene3D" id="3.40.50.620">
    <property type="entry name" value="HUPs"/>
    <property type="match status" value="1"/>
</dbReference>
<evidence type="ECO:0000313" key="6">
    <source>
        <dbReference type="Proteomes" id="UP000094336"/>
    </source>
</evidence>
<dbReference type="Pfam" id="PF10288">
    <property type="entry name" value="CTU2"/>
    <property type="match status" value="1"/>
</dbReference>
<accession>A0A1E3QZX5</accession>
<feature type="transmembrane region" description="Helical" evidence="4">
    <location>
        <begin position="61"/>
        <end position="82"/>
    </location>
</feature>
<evidence type="ECO:0000313" key="5">
    <source>
        <dbReference type="EMBL" id="ODQ82637.1"/>
    </source>
</evidence>
<keyword evidence="4" id="KW-1133">Transmembrane helix</keyword>
<comment type="function">
    <text evidence="3">Plays a central role in 2-thiolation of mcm(5)S(2)U at tRNA wobble positions of tRNA(Lys), tRNA(Glu) and tRNA(Gln). May act by forming a heterodimer with NCS6 that ligates sulfur from thiocarboxylated URM1 onto the uridine of tRNAs at wobble position. Prior mcm(5) tRNA modification by the elongator complex is required for 2-thiolation. May also be involved in protein urmylation.</text>
</comment>
<dbReference type="OrthoDB" id="25129at2759"/>
<dbReference type="SUPFAM" id="SSF52402">
    <property type="entry name" value="Adenine nucleotide alpha hydrolases-like"/>
    <property type="match status" value="1"/>
</dbReference>
<sequence>MSDINGSCSRCKTEAAILISRKEKFCKTCFARFIGGKQRKQMQDEKFKVKYGKAENNVTRVLLALSFGVSSLALLDIILLMLKEQAGMHHGKQGFELVILNIDEHTTNSLTQSAREIVPLMKVRYPNLTFKVLSLSSFVNNQALLARISLYDDFSAIVKDFSAEDFRIADLLDRCPNKSSREDLLHIIYRELVLRTAYLENCGTVLYGHNMSRLANDVISLTVKGRGSLVAEALTDGEVSYRDRKIQIIHPLRDILQSEVDKYAELMTLGVFTLTSSIPVSTVTKNMTIGEITSAYFEMVESDYASVVSTVVKTADKLVPPTAGTTNTCRVCKAVIHHDPKSWLRNITVNTPSELTTDEERAVHAKYMAERVVEEKGSGEKADLCYGCIVTLGGITSAGFVWPMEKDSSEAILNDYILSDKED</sequence>
<dbReference type="HAMAP" id="MF_03054">
    <property type="entry name" value="CTU2"/>
    <property type="match status" value="1"/>
</dbReference>
<keyword evidence="6" id="KW-1185">Reference proteome</keyword>
<dbReference type="Proteomes" id="UP000094336">
    <property type="component" value="Unassembled WGS sequence"/>
</dbReference>
<keyword evidence="1 3" id="KW-0963">Cytoplasm</keyword>
<dbReference type="PANTHER" id="PTHR20882">
    <property type="entry name" value="CYTOPLASMIC TRNA 2-THIOLATION PROTEIN 2"/>
    <property type="match status" value="1"/>
</dbReference>
<dbReference type="GO" id="GO:0000049">
    <property type="term" value="F:tRNA binding"/>
    <property type="evidence" value="ECO:0007669"/>
    <property type="project" value="InterPro"/>
</dbReference>
<dbReference type="GO" id="GO:0016783">
    <property type="term" value="F:sulfurtransferase activity"/>
    <property type="evidence" value="ECO:0007669"/>
    <property type="project" value="TreeGrafter"/>
</dbReference>
<dbReference type="GO" id="GO:0032447">
    <property type="term" value="P:protein urmylation"/>
    <property type="evidence" value="ECO:0007669"/>
    <property type="project" value="UniProtKB-UniRule"/>
</dbReference>
<dbReference type="UniPathway" id="UPA00988"/>
<organism evidence="5 6">
    <name type="scientific">Babjeviella inositovora NRRL Y-12698</name>
    <dbReference type="NCBI Taxonomy" id="984486"/>
    <lineage>
        <taxon>Eukaryota</taxon>
        <taxon>Fungi</taxon>
        <taxon>Dikarya</taxon>
        <taxon>Ascomycota</taxon>
        <taxon>Saccharomycotina</taxon>
        <taxon>Pichiomycetes</taxon>
        <taxon>Serinales incertae sedis</taxon>
        <taxon>Babjeviella</taxon>
    </lineage>
</organism>
<comment type="similarity">
    <text evidence="3">Belongs to the CTU2/NCS2 family.</text>
</comment>
<dbReference type="GO" id="GO:0005829">
    <property type="term" value="C:cytosol"/>
    <property type="evidence" value="ECO:0007669"/>
    <property type="project" value="TreeGrafter"/>
</dbReference>
<comment type="pathway">
    <text evidence="3">tRNA modification; 5-methoxycarbonylmethyl-2-thiouridine-tRNA biosynthesis.</text>
</comment>
<dbReference type="GeneID" id="30148107"/>
<evidence type="ECO:0000256" key="2">
    <source>
        <dbReference type="ARBA" id="ARBA00022694"/>
    </source>
</evidence>
<dbReference type="PANTHER" id="PTHR20882:SF14">
    <property type="entry name" value="CYTOPLASMIC TRNA 2-THIOLATION PROTEIN 2"/>
    <property type="match status" value="1"/>
</dbReference>
<evidence type="ECO:0000256" key="4">
    <source>
        <dbReference type="SAM" id="Phobius"/>
    </source>
</evidence>
<dbReference type="GO" id="GO:0016779">
    <property type="term" value="F:nucleotidyltransferase activity"/>
    <property type="evidence" value="ECO:0007669"/>
    <property type="project" value="UniProtKB-UniRule"/>
</dbReference>
<dbReference type="EMBL" id="KV454426">
    <property type="protein sequence ID" value="ODQ82637.1"/>
    <property type="molecule type" value="Genomic_DNA"/>
</dbReference>
<gene>
    <name evidence="3" type="primary">NCS2</name>
    <name evidence="3" type="synonym">CTU2</name>
    <name evidence="5" type="ORF">BABINDRAFT_164404</name>
</gene>
<evidence type="ECO:0000256" key="1">
    <source>
        <dbReference type="ARBA" id="ARBA00022490"/>
    </source>
</evidence>